<gene>
    <name evidence="2" type="ORF">DB43_GI00120</name>
</gene>
<proteinExistence type="predicted"/>
<dbReference type="EMBL" id="JSAM01000078">
    <property type="protein sequence ID" value="KIA77412.1"/>
    <property type="molecule type" value="Genomic_DNA"/>
</dbReference>
<organism evidence="2 3">
    <name type="scientific">Parachlamydia acanthamoebae</name>
    <dbReference type="NCBI Taxonomy" id="83552"/>
    <lineage>
        <taxon>Bacteria</taxon>
        <taxon>Pseudomonadati</taxon>
        <taxon>Chlamydiota</taxon>
        <taxon>Chlamydiia</taxon>
        <taxon>Parachlamydiales</taxon>
        <taxon>Parachlamydiaceae</taxon>
        <taxon>Parachlamydia</taxon>
    </lineage>
</organism>
<feature type="chain" id="PRO_5002130615" evidence="1">
    <location>
        <begin position="23"/>
        <end position="270"/>
    </location>
</feature>
<feature type="signal peptide" evidence="1">
    <location>
        <begin position="1"/>
        <end position="22"/>
    </location>
</feature>
<dbReference type="AlphaFoldDB" id="A0A0C1E877"/>
<reference evidence="2 3" key="1">
    <citation type="journal article" date="2014" name="Mol. Biol. Evol.">
        <title>Massive expansion of Ubiquitination-related gene families within the Chlamydiae.</title>
        <authorList>
            <person name="Domman D."/>
            <person name="Collingro A."/>
            <person name="Lagkouvardos I."/>
            <person name="Gehre L."/>
            <person name="Weinmaier T."/>
            <person name="Rattei T."/>
            <person name="Subtil A."/>
            <person name="Horn M."/>
        </authorList>
    </citation>
    <scope>NUCLEOTIDE SEQUENCE [LARGE SCALE GENOMIC DNA]</scope>
    <source>
        <strain evidence="2 3">OEW1</strain>
    </source>
</reference>
<dbReference type="Proteomes" id="UP000031307">
    <property type="component" value="Unassembled WGS sequence"/>
</dbReference>
<name>A0A0C1E877_9BACT</name>
<sequence length="270" mass="30817">MMMKVKKYGFLFVQLLCVCAMACGTEDELIETREQDERVHLAVGERIESYLERVLVKESRQEVSEEKEEAEEARVKDVLLTSKSLRQEINFGNSEDPRLLASSKLPKFTGYYTTHQGVYQRPYLVAYDGGSVELYDGSIWTVCSYDRYKTLNWLTSDSIIVTPNSNFFSIYDYCLVNLNTNVTVQVNLFAGPLYNGIYTYYITGIDYVNDLVYLNDGSSWGISVFDSSTSAKWFLNDTVILGVNNDPLSIRPNILINVNMLNYVRATCLN</sequence>
<protein>
    <submittedName>
        <fullName evidence="2">Uncharacterized protein</fullName>
    </submittedName>
</protein>
<evidence type="ECO:0000256" key="1">
    <source>
        <dbReference type="SAM" id="SignalP"/>
    </source>
</evidence>
<evidence type="ECO:0000313" key="2">
    <source>
        <dbReference type="EMBL" id="KIA77412.1"/>
    </source>
</evidence>
<dbReference type="PATRIC" id="fig|83552.4.peg.1440"/>
<evidence type="ECO:0000313" key="3">
    <source>
        <dbReference type="Proteomes" id="UP000031307"/>
    </source>
</evidence>
<accession>A0A0C1E877</accession>
<keyword evidence="1" id="KW-0732">Signal</keyword>
<comment type="caution">
    <text evidence="2">The sequence shown here is derived from an EMBL/GenBank/DDBJ whole genome shotgun (WGS) entry which is preliminary data.</text>
</comment>